<dbReference type="Proteomes" id="UP001367508">
    <property type="component" value="Unassembled WGS sequence"/>
</dbReference>
<proteinExistence type="predicted"/>
<accession>A0AAN9MZG8</accession>
<name>A0AAN9MZG8_CANGL</name>
<gene>
    <name evidence="1" type="ORF">VNO77_03322</name>
</gene>
<dbReference type="EMBL" id="JAYMYQ010000001">
    <property type="protein sequence ID" value="KAK7361273.1"/>
    <property type="molecule type" value="Genomic_DNA"/>
</dbReference>
<protein>
    <submittedName>
        <fullName evidence="1">Uncharacterized protein</fullName>
    </submittedName>
</protein>
<comment type="caution">
    <text evidence="1">The sequence shown here is derived from an EMBL/GenBank/DDBJ whole genome shotgun (WGS) entry which is preliminary data.</text>
</comment>
<organism evidence="1 2">
    <name type="scientific">Canavalia gladiata</name>
    <name type="common">Sword bean</name>
    <name type="synonym">Dolichos gladiatus</name>
    <dbReference type="NCBI Taxonomy" id="3824"/>
    <lineage>
        <taxon>Eukaryota</taxon>
        <taxon>Viridiplantae</taxon>
        <taxon>Streptophyta</taxon>
        <taxon>Embryophyta</taxon>
        <taxon>Tracheophyta</taxon>
        <taxon>Spermatophyta</taxon>
        <taxon>Magnoliopsida</taxon>
        <taxon>eudicotyledons</taxon>
        <taxon>Gunneridae</taxon>
        <taxon>Pentapetalae</taxon>
        <taxon>rosids</taxon>
        <taxon>fabids</taxon>
        <taxon>Fabales</taxon>
        <taxon>Fabaceae</taxon>
        <taxon>Papilionoideae</taxon>
        <taxon>50 kb inversion clade</taxon>
        <taxon>NPAAA clade</taxon>
        <taxon>indigoferoid/millettioid clade</taxon>
        <taxon>Phaseoleae</taxon>
        <taxon>Canavalia</taxon>
    </lineage>
</organism>
<keyword evidence="2" id="KW-1185">Reference proteome</keyword>
<sequence length="132" mass="14746">MAMLRLGVWDDSIQSVYPSCSVAYDYGCSIILLFKEMGGVMRFGVLGWKGHCRNSVIYKVPSVDDSRKNTRTFSSEERENLMALPSVQLSILKEVVLYYACSCNMSAPNLIVEGPFYTMPYSVAMLRLSGCS</sequence>
<dbReference type="AlphaFoldDB" id="A0AAN9MZG8"/>
<evidence type="ECO:0000313" key="2">
    <source>
        <dbReference type="Proteomes" id="UP001367508"/>
    </source>
</evidence>
<evidence type="ECO:0000313" key="1">
    <source>
        <dbReference type="EMBL" id="KAK7361273.1"/>
    </source>
</evidence>
<reference evidence="1 2" key="1">
    <citation type="submission" date="2024-01" db="EMBL/GenBank/DDBJ databases">
        <title>The genomes of 5 underutilized Papilionoideae crops provide insights into root nodulation and disease resistanc.</title>
        <authorList>
            <person name="Jiang F."/>
        </authorList>
    </citation>
    <scope>NUCLEOTIDE SEQUENCE [LARGE SCALE GENOMIC DNA]</scope>
    <source>
        <strain evidence="1">LVBAO_FW01</strain>
        <tissue evidence="1">Leaves</tissue>
    </source>
</reference>